<dbReference type="EMBL" id="FQXI01000008">
    <property type="protein sequence ID" value="SHH41733.1"/>
    <property type="molecule type" value="Genomic_DNA"/>
</dbReference>
<dbReference type="InterPro" id="IPR011697">
    <property type="entry name" value="Peptidase_C26"/>
</dbReference>
<dbReference type="GO" id="GO:0005829">
    <property type="term" value="C:cytosol"/>
    <property type="evidence" value="ECO:0007669"/>
    <property type="project" value="TreeGrafter"/>
</dbReference>
<dbReference type="Proteomes" id="UP000184032">
    <property type="component" value="Unassembled WGS sequence"/>
</dbReference>
<keyword evidence="1" id="KW-0315">Glutamine amidotransferase</keyword>
<dbReference type="STRING" id="1120995.SAMN02745245_01287"/>
<sequence length="233" mass="26834">MKPLIAITPRVDTFWEDINMNSDFFNFLEELGATPIILSYNYDEESIDTVLNKIDGIVFTGGHDINPIYYGEFPNKKCFSLSPKRDVFEFDILKKALDGDIPILAICRGMQMLNIVKGGSLYQDLETEYENPLDHTQGEPFSNTFHKVEIIKDNFYGKLFKDTSIEVNSLHHQAVKKLGDDLKVFSKSSDGIVEGIYLEDKKFVCGVQWHPEYLYKKSEIQRDFLTEFINSCK</sequence>
<proteinExistence type="predicted"/>
<dbReference type="OrthoDB" id="9813383at2"/>
<organism evidence="1 2">
    <name type="scientific">Anaerosphaera aminiphila DSM 21120</name>
    <dbReference type="NCBI Taxonomy" id="1120995"/>
    <lineage>
        <taxon>Bacteria</taxon>
        <taxon>Bacillati</taxon>
        <taxon>Bacillota</taxon>
        <taxon>Tissierellia</taxon>
        <taxon>Tissierellales</taxon>
        <taxon>Peptoniphilaceae</taxon>
        <taxon>Anaerosphaera</taxon>
    </lineage>
</organism>
<keyword evidence="2" id="KW-1185">Reference proteome</keyword>
<dbReference type="GO" id="GO:0033969">
    <property type="term" value="F:gamma-glutamyl-gamma-aminobutyrate hydrolase activity"/>
    <property type="evidence" value="ECO:0007669"/>
    <property type="project" value="TreeGrafter"/>
</dbReference>
<dbReference type="InterPro" id="IPR044668">
    <property type="entry name" value="PuuD-like"/>
</dbReference>
<accession>A0A1M5SUR5</accession>
<dbReference type="Gene3D" id="3.40.50.880">
    <property type="match status" value="1"/>
</dbReference>
<keyword evidence="1" id="KW-0808">Transferase</keyword>
<dbReference type="InterPro" id="IPR029062">
    <property type="entry name" value="Class_I_gatase-like"/>
</dbReference>
<evidence type="ECO:0000313" key="1">
    <source>
        <dbReference type="EMBL" id="SHH41733.1"/>
    </source>
</evidence>
<dbReference type="CDD" id="cd01745">
    <property type="entry name" value="GATase1_2"/>
    <property type="match status" value="1"/>
</dbReference>
<dbReference type="SUPFAM" id="SSF52317">
    <property type="entry name" value="Class I glutamine amidotransferase-like"/>
    <property type="match status" value="1"/>
</dbReference>
<dbReference type="PANTHER" id="PTHR43235:SF1">
    <property type="entry name" value="GLUTAMINE AMIDOTRANSFERASE PB2B2.05-RELATED"/>
    <property type="match status" value="1"/>
</dbReference>
<gene>
    <name evidence="1" type="ORF">SAMN02745245_01287</name>
</gene>
<reference evidence="1 2" key="1">
    <citation type="submission" date="2016-11" db="EMBL/GenBank/DDBJ databases">
        <authorList>
            <person name="Jaros S."/>
            <person name="Januszkiewicz K."/>
            <person name="Wedrychowicz H."/>
        </authorList>
    </citation>
    <scope>NUCLEOTIDE SEQUENCE [LARGE SCALE GENOMIC DNA]</scope>
    <source>
        <strain evidence="1 2">DSM 21120</strain>
    </source>
</reference>
<dbReference type="PROSITE" id="PS51273">
    <property type="entry name" value="GATASE_TYPE_1"/>
    <property type="match status" value="1"/>
</dbReference>
<dbReference type="RefSeq" id="WP_073184829.1">
    <property type="nucleotide sequence ID" value="NZ_FQXI01000008.1"/>
</dbReference>
<evidence type="ECO:0000313" key="2">
    <source>
        <dbReference type="Proteomes" id="UP000184032"/>
    </source>
</evidence>
<dbReference type="GO" id="GO:0016740">
    <property type="term" value="F:transferase activity"/>
    <property type="evidence" value="ECO:0007669"/>
    <property type="project" value="UniProtKB-KW"/>
</dbReference>
<dbReference type="GO" id="GO:0006598">
    <property type="term" value="P:polyamine catabolic process"/>
    <property type="evidence" value="ECO:0007669"/>
    <property type="project" value="TreeGrafter"/>
</dbReference>
<name>A0A1M5SUR5_9FIRM</name>
<protein>
    <submittedName>
        <fullName evidence="1">Putative glutamine amidotransferase</fullName>
    </submittedName>
</protein>
<dbReference type="PANTHER" id="PTHR43235">
    <property type="entry name" value="GLUTAMINE AMIDOTRANSFERASE PB2B2.05-RELATED"/>
    <property type="match status" value="1"/>
</dbReference>
<dbReference type="AlphaFoldDB" id="A0A1M5SUR5"/>
<dbReference type="Pfam" id="PF07722">
    <property type="entry name" value="Peptidase_C26"/>
    <property type="match status" value="1"/>
</dbReference>